<feature type="transmembrane region" description="Helical" evidence="1">
    <location>
        <begin position="140"/>
        <end position="163"/>
    </location>
</feature>
<dbReference type="EMBL" id="AYYK01000001">
    <property type="protein sequence ID" value="KRM79837.1"/>
    <property type="molecule type" value="Genomic_DNA"/>
</dbReference>
<accession>A0A0R2BJY9</accession>
<evidence type="ECO:0000313" key="4">
    <source>
        <dbReference type="Proteomes" id="UP000051813"/>
    </source>
</evidence>
<protein>
    <recommendedName>
        <fullName evidence="2">VTT domain-containing protein</fullName>
    </recommendedName>
</protein>
<reference evidence="3 4" key="1">
    <citation type="journal article" date="2015" name="Genome Announc.">
        <title>Expanding the biotechnology potential of lactobacilli through comparative genomics of 213 strains and associated genera.</title>
        <authorList>
            <person name="Sun Z."/>
            <person name="Harris H.M."/>
            <person name="McCann A."/>
            <person name="Guo C."/>
            <person name="Argimon S."/>
            <person name="Zhang W."/>
            <person name="Yang X."/>
            <person name="Jeffery I.B."/>
            <person name="Cooney J.C."/>
            <person name="Kagawa T.F."/>
            <person name="Liu W."/>
            <person name="Song Y."/>
            <person name="Salvetti E."/>
            <person name="Wrobel A."/>
            <person name="Rasinkangas P."/>
            <person name="Parkhill J."/>
            <person name="Rea M.C."/>
            <person name="O'Sullivan O."/>
            <person name="Ritari J."/>
            <person name="Douillard F.P."/>
            <person name="Paul Ross R."/>
            <person name="Yang R."/>
            <person name="Briner A.E."/>
            <person name="Felis G.E."/>
            <person name="de Vos W.M."/>
            <person name="Barrangou R."/>
            <person name="Klaenhammer T.R."/>
            <person name="Caufield P.W."/>
            <person name="Cui Y."/>
            <person name="Zhang H."/>
            <person name="O'Toole P.W."/>
        </authorList>
    </citation>
    <scope>NUCLEOTIDE SEQUENCE [LARGE SCALE GENOMIC DNA]</scope>
    <source>
        <strain evidence="3 4">DSM 20335</strain>
    </source>
</reference>
<organism evidence="3 4">
    <name type="scientific">Lapidilactobacillus dextrinicus DSM 20335</name>
    <dbReference type="NCBI Taxonomy" id="1423738"/>
    <lineage>
        <taxon>Bacteria</taxon>
        <taxon>Bacillati</taxon>
        <taxon>Bacillota</taxon>
        <taxon>Bacilli</taxon>
        <taxon>Lactobacillales</taxon>
        <taxon>Lactobacillaceae</taxon>
        <taxon>Lapidilactobacillus</taxon>
    </lineage>
</organism>
<name>A0A0R2BJY9_9LACO</name>
<keyword evidence="1" id="KW-0812">Transmembrane</keyword>
<dbReference type="PATRIC" id="fig|1423738.3.peg.544"/>
<keyword evidence="1" id="KW-1133">Transmembrane helix</keyword>
<evidence type="ECO:0000259" key="2">
    <source>
        <dbReference type="Pfam" id="PF09335"/>
    </source>
</evidence>
<dbReference type="AlphaFoldDB" id="A0A0R2BJY9"/>
<feature type="transmembrane region" description="Helical" evidence="1">
    <location>
        <begin position="175"/>
        <end position="192"/>
    </location>
</feature>
<comment type="caution">
    <text evidence="3">The sequence shown here is derived from an EMBL/GenBank/DDBJ whole genome shotgun (WGS) entry which is preliminary data.</text>
</comment>
<feature type="transmembrane region" description="Helical" evidence="1">
    <location>
        <begin position="7"/>
        <end position="25"/>
    </location>
</feature>
<dbReference type="Pfam" id="PF09335">
    <property type="entry name" value="VTT_dom"/>
    <property type="match status" value="1"/>
</dbReference>
<gene>
    <name evidence="3" type="ORF">FC84_GL000534</name>
</gene>
<dbReference type="OrthoDB" id="2360723at2"/>
<feature type="transmembrane region" description="Helical" evidence="1">
    <location>
        <begin position="204"/>
        <end position="222"/>
    </location>
</feature>
<dbReference type="InterPro" id="IPR032816">
    <property type="entry name" value="VTT_dom"/>
</dbReference>
<keyword evidence="4" id="KW-1185">Reference proteome</keyword>
<sequence>MKILRRILLSVLVMSLILLIMAGLYRHFATEIQLFVHSSQESQQANGQRLLQAIHQHQHDPVVLVLVILLIAVFAAIPLMPISVIGIAIGAGYGGLLGGLINTIGISLGNLAVLAIFQLTGLSHKITAHDSRIIDDIEKMHHPLLGLIIGYSVPFISTIFVDITALHLKYTLRQLWLPVVVGSLPVAFIYAYGGNLVNSGDLRVGIFIVIALLVLFSLTVLIRKDRKQV</sequence>
<dbReference type="Proteomes" id="UP000051813">
    <property type="component" value="Unassembled WGS sequence"/>
</dbReference>
<proteinExistence type="predicted"/>
<evidence type="ECO:0000256" key="1">
    <source>
        <dbReference type="SAM" id="Phobius"/>
    </source>
</evidence>
<feature type="transmembrane region" description="Helical" evidence="1">
    <location>
        <begin position="96"/>
        <end position="120"/>
    </location>
</feature>
<dbReference type="STRING" id="1423738.FC84_GL000534"/>
<dbReference type="RefSeq" id="WP_057753687.1">
    <property type="nucleotide sequence ID" value="NZ_AYYK01000001.1"/>
</dbReference>
<keyword evidence="1" id="KW-0472">Membrane</keyword>
<feature type="domain" description="VTT" evidence="2">
    <location>
        <begin position="81"/>
        <end position="195"/>
    </location>
</feature>
<feature type="transmembrane region" description="Helical" evidence="1">
    <location>
        <begin position="62"/>
        <end position="89"/>
    </location>
</feature>
<evidence type="ECO:0000313" key="3">
    <source>
        <dbReference type="EMBL" id="KRM79837.1"/>
    </source>
</evidence>